<dbReference type="PANTHER" id="PTHR11785">
    <property type="entry name" value="AMINO ACID TRANSPORTER"/>
    <property type="match status" value="1"/>
</dbReference>
<dbReference type="HOGENOM" id="CLU_1327506_0_0_1"/>
<dbReference type="EMBL" id="AMQN01009544">
    <property type="status" value="NOT_ANNOTATED_CDS"/>
    <property type="molecule type" value="Genomic_DNA"/>
</dbReference>
<protein>
    <recommendedName>
        <fullName evidence="6">Amino acid permease/ SLC12A domain-containing protein</fullName>
    </recommendedName>
</protein>
<dbReference type="Proteomes" id="UP000014760">
    <property type="component" value="Unassembled WGS sequence"/>
</dbReference>
<reference evidence="3 5" key="2">
    <citation type="journal article" date="2013" name="Nature">
        <title>Insights into bilaterian evolution from three spiralian genomes.</title>
        <authorList>
            <person name="Simakov O."/>
            <person name="Marletaz F."/>
            <person name="Cho S.J."/>
            <person name="Edsinger-Gonzales E."/>
            <person name="Havlak P."/>
            <person name="Hellsten U."/>
            <person name="Kuo D.H."/>
            <person name="Larsson T."/>
            <person name="Lv J."/>
            <person name="Arendt D."/>
            <person name="Savage R."/>
            <person name="Osoegawa K."/>
            <person name="de Jong P."/>
            <person name="Grimwood J."/>
            <person name="Chapman J.A."/>
            <person name="Shapiro H."/>
            <person name="Aerts A."/>
            <person name="Otillar R.P."/>
            <person name="Terry A.Y."/>
            <person name="Boore J.L."/>
            <person name="Grigoriev I.V."/>
            <person name="Lindberg D.R."/>
            <person name="Seaver E.C."/>
            <person name="Weisblat D.A."/>
            <person name="Putnam N.H."/>
            <person name="Rokhsar D.S."/>
        </authorList>
    </citation>
    <scope>NUCLEOTIDE SEQUENCE</scope>
    <source>
        <strain evidence="3 5">I ESC-2004</strain>
    </source>
</reference>
<evidence type="ECO:0000256" key="1">
    <source>
        <dbReference type="SAM" id="MobiDB-lite"/>
    </source>
</evidence>
<accession>R7UAG9</accession>
<evidence type="ECO:0008006" key="6">
    <source>
        <dbReference type="Google" id="ProtNLM"/>
    </source>
</evidence>
<dbReference type="STRING" id="283909.R7UAG9"/>
<keyword evidence="2" id="KW-1133">Transmembrane helix</keyword>
<reference evidence="4" key="3">
    <citation type="submission" date="2015-06" db="UniProtKB">
        <authorList>
            <consortium name="EnsemblMetazoa"/>
        </authorList>
    </citation>
    <scope>IDENTIFICATION</scope>
</reference>
<reference evidence="5" key="1">
    <citation type="submission" date="2012-12" db="EMBL/GenBank/DDBJ databases">
        <authorList>
            <person name="Hellsten U."/>
            <person name="Grimwood J."/>
            <person name="Chapman J.A."/>
            <person name="Shapiro H."/>
            <person name="Aerts A."/>
            <person name="Otillar R.P."/>
            <person name="Terry A.Y."/>
            <person name="Boore J.L."/>
            <person name="Simakov O."/>
            <person name="Marletaz F."/>
            <person name="Cho S.-J."/>
            <person name="Edsinger-Gonzales E."/>
            <person name="Havlak P."/>
            <person name="Kuo D.-H."/>
            <person name="Larsson T."/>
            <person name="Lv J."/>
            <person name="Arendt D."/>
            <person name="Savage R."/>
            <person name="Osoegawa K."/>
            <person name="de Jong P."/>
            <person name="Lindberg D.R."/>
            <person name="Seaver E.C."/>
            <person name="Weisblat D.A."/>
            <person name="Putnam N.H."/>
            <person name="Grigoriev I.V."/>
            <person name="Rokhsar D.S."/>
        </authorList>
    </citation>
    <scope>NUCLEOTIDE SEQUENCE</scope>
    <source>
        <strain evidence="5">I ESC-2004</strain>
    </source>
</reference>
<organism evidence="3">
    <name type="scientific">Capitella teleta</name>
    <name type="common">Polychaete worm</name>
    <dbReference type="NCBI Taxonomy" id="283909"/>
    <lineage>
        <taxon>Eukaryota</taxon>
        <taxon>Metazoa</taxon>
        <taxon>Spiralia</taxon>
        <taxon>Lophotrochozoa</taxon>
        <taxon>Annelida</taxon>
        <taxon>Polychaeta</taxon>
        <taxon>Sedentaria</taxon>
        <taxon>Scolecida</taxon>
        <taxon>Capitellidae</taxon>
        <taxon>Capitella</taxon>
    </lineage>
</organism>
<dbReference type="EMBL" id="AMQN01009543">
    <property type="status" value="NOT_ANNOTATED_CDS"/>
    <property type="molecule type" value="Genomic_DNA"/>
</dbReference>
<evidence type="ECO:0000256" key="2">
    <source>
        <dbReference type="SAM" id="Phobius"/>
    </source>
</evidence>
<feature type="transmembrane region" description="Helical" evidence="2">
    <location>
        <begin position="112"/>
        <end position="132"/>
    </location>
</feature>
<sequence length="207" mass="22567">MEGEDRLEPLASDEPRMRPSASGMFIKHSASTRSFRRMSTVSTSVRRNLRRMSAISGDSGIQRRGSYVWPSGEEDFSMNLKPKVTLLNGITIIVGGIIGSGIFISPKGVTEYTGSVGLSLAVWLGYAGVKIIKELGWAINKKDASNTVMHCGCASLKRVCRPNVAGLNLKSPARLTETPGAICLAMNSQFLGHRDNLILKYYTGKYH</sequence>
<proteinExistence type="predicted"/>
<dbReference type="GO" id="GO:0015179">
    <property type="term" value="F:L-amino acid transmembrane transporter activity"/>
    <property type="evidence" value="ECO:0007669"/>
    <property type="project" value="TreeGrafter"/>
</dbReference>
<dbReference type="AlphaFoldDB" id="R7UAG9"/>
<keyword evidence="2" id="KW-0472">Membrane</keyword>
<keyword evidence="2" id="KW-0812">Transmembrane</keyword>
<keyword evidence="5" id="KW-1185">Reference proteome</keyword>
<evidence type="ECO:0000313" key="3">
    <source>
        <dbReference type="EMBL" id="ELU00813.1"/>
    </source>
</evidence>
<feature type="transmembrane region" description="Helical" evidence="2">
    <location>
        <begin position="86"/>
        <end position="106"/>
    </location>
</feature>
<dbReference type="EMBL" id="KB305692">
    <property type="protein sequence ID" value="ELU00813.1"/>
    <property type="molecule type" value="Genomic_DNA"/>
</dbReference>
<dbReference type="InterPro" id="IPR050598">
    <property type="entry name" value="AminoAcid_Transporter"/>
</dbReference>
<gene>
    <name evidence="3" type="ORF">CAPTEDRAFT_188922</name>
</gene>
<evidence type="ECO:0000313" key="4">
    <source>
        <dbReference type="EnsemblMetazoa" id="CapteP188922"/>
    </source>
</evidence>
<feature type="compositionally biased region" description="Basic and acidic residues" evidence="1">
    <location>
        <begin position="1"/>
        <end position="17"/>
    </location>
</feature>
<evidence type="ECO:0000313" key="5">
    <source>
        <dbReference type="Proteomes" id="UP000014760"/>
    </source>
</evidence>
<dbReference type="EnsemblMetazoa" id="CapteT188922">
    <property type="protein sequence ID" value="CapteP188922"/>
    <property type="gene ID" value="CapteG188922"/>
</dbReference>
<feature type="region of interest" description="Disordered" evidence="1">
    <location>
        <begin position="1"/>
        <end position="21"/>
    </location>
</feature>
<dbReference type="PANTHER" id="PTHR11785:SF512">
    <property type="entry name" value="SOBREMESA, ISOFORM B"/>
    <property type="match status" value="1"/>
</dbReference>
<name>R7UAG9_CAPTE</name>